<feature type="domain" description="SUZ" evidence="2">
    <location>
        <begin position="73"/>
        <end position="142"/>
    </location>
</feature>
<dbReference type="PROSITE" id="PS51673">
    <property type="entry name" value="SUZ"/>
    <property type="match status" value="1"/>
</dbReference>
<sequence length="208" mass="21980">MTSIKPFSASSGADPWDQAPSTSARRQSAKQKTVVRDDWDDDEDEEDAAAAGEPTVESNQKLWNSANAHATAPMPVIVPSGPSAHSTAPPPPAAFQPALKILKRPTNAAASPSPPPATNGQTLQEREARYQAARERIFGPGSSSAEASNTSLPSSKAGSKEDVARLIRQPKGPEDNDQREKGFKRRGNKGSTTSATPVYFPPPPSNNA</sequence>
<feature type="compositionally biased region" description="Polar residues" evidence="1">
    <location>
        <begin position="1"/>
        <end position="11"/>
    </location>
</feature>
<proteinExistence type="predicted"/>
<dbReference type="AlphaFoldDB" id="A0A550CQL4"/>
<comment type="caution">
    <text evidence="3">The sequence shown here is derived from an EMBL/GenBank/DDBJ whole genome shotgun (WGS) entry which is preliminary data.</text>
</comment>
<feature type="compositionally biased region" description="Polar residues" evidence="1">
    <location>
        <begin position="141"/>
        <end position="157"/>
    </location>
</feature>
<feature type="compositionally biased region" description="Pro residues" evidence="1">
    <location>
        <begin position="199"/>
        <end position="208"/>
    </location>
</feature>
<accession>A0A550CQL4</accession>
<dbReference type="InterPro" id="IPR024771">
    <property type="entry name" value="SUZ"/>
</dbReference>
<evidence type="ECO:0000313" key="4">
    <source>
        <dbReference type="Proteomes" id="UP000320762"/>
    </source>
</evidence>
<evidence type="ECO:0000313" key="3">
    <source>
        <dbReference type="EMBL" id="TRM67092.1"/>
    </source>
</evidence>
<keyword evidence="4" id="KW-1185">Reference proteome</keyword>
<evidence type="ECO:0000256" key="1">
    <source>
        <dbReference type="SAM" id="MobiDB-lite"/>
    </source>
</evidence>
<organism evidence="3 4">
    <name type="scientific">Schizophyllum amplum</name>
    <dbReference type="NCBI Taxonomy" id="97359"/>
    <lineage>
        <taxon>Eukaryota</taxon>
        <taxon>Fungi</taxon>
        <taxon>Dikarya</taxon>
        <taxon>Basidiomycota</taxon>
        <taxon>Agaricomycotina</taxon>
        <taxon>Agaricomycetes</taxon>
        <taxon>Agaricomycetidae</taxon>
        <taxon>Agaricales</taxon>
        <taxon>Schizophyllaceae</taxon>
        <taxon>Schizophyllum</taxon>
    </lineage>
</organism>
<dbReference type="PANTHER" id="PTHR31796">
    <property type="entry name" value="SUZ DOMAIN-CONTAINING PROTEIN 1"/>
    <property type="match status" value="1"/>
</dbReference>
<evidence type="ECO:0000259" key="2">
    <source>
        <dbReference type="PROSITE" id="PS51673"/>
    </source>
</evidence>
<feature type="region of interest" description="Disordered" evidence="1">
    <location>
        <begin position="1"/>
        <end position="208"/>
    </location>
</feature>
<feature type="compositionally biased region" description="Basic and acidic residues" evidence="1">
    <location>
        <begin position="124"/>
        <end position="137"/>
    </location>
</feature>
<dbReference type="PANTHER" id="PTHR31796:SF2">
    <property type="entry name" value="SUZ DOMAIN-CONTAINING PROTEIN 1"/>
    <property type="match status" value="1"/>
</dbReference>
<gene>
    <name evidence="3" type="ORF">BD626DRAFT_484726</name>
</gene>
<protein>
    <recommendedName>
        <fullName evidence="2">SUZ domain-containing protein</fullName>
    </recommendedName>
</protein>
<feature type="compositionally biased region" description="Polar residues" evidence="1">
    <location>
        <begin position="56"/>
        <end position="68"/>
    </location>
</feature>
<dbReference type="InterPro" id="IPR039228">
    <property type="entry name" value="SZRD1"/>
</dbReference>
<name>A0A550CQL4_9AGAR</name>
<dbReference type="STRING" id="97359.A0A550CQL4"/>
<dbReference type="Pfam" id="PF12752">
    <property type="entry name" value="SUZ"/>
    <property type="match status" value="1"/>
</dbReference>
<feature type="compositionally biased region" description="Basic and acidic residues" evidence="1">
    <location>
        <begin position="158"/>
        <end position="181"/>
    </location>
</feature>
<dbReference type="EMBL" id="VDMD01000003">
    <property type="protein sequence ID" value="TRM67092.1"/>
    <property type="molecule type" value="Genomic_DNA"/>
</dbReference>
<feature type="compositionally biased region" description="Acidic residues" evidence="1">
    <location>
        <begin position="38"/>
        <end position="48"/>
    </location>
</feature>
<dbReference type="Proteomes" id="UP000320762">
    <property type="component" value="Unassembled WGS sequence"/>
</dbReference>
<reference evidence="3 4" key="1">
    <citation type="journal article" date="2019" name="New Phytol.">
        <title>Comparative genomics reveals unique wood-decay strategies and fruiting body development in the Schizophyllaceae.</title>
        <authorList>
            <person name="Almasi E."/>
            <person name="Sahu N."/>
            <person name="Krizsan K."/>
            <person name="Balint B."/>
            <person name="Kovacs G.M."/>
            <person name="Kiss B."/>
            <person name="Cseklye J."/>
            <person name="Drula E."/>
            <person name="Henrissat B."/>
            <person name="Nagy I."/>
            <person name="Chovatia M."/>
            <person name="Adam C."/>
            <person name="LaButti K."/>
            <person name="Lipzen A."/>
            <person name="Riley R."/>
            <person name="Grigoriev I.V."/>
            <person name="Nagy L.G."/>
        </authorList>
    </citation>
    <scope>NUCLEOTIDE SEQUENCE [LARGE SCALE GENOMIC DNA]</scope>
    <source>
        <strain evidence="3 4">NL-1724</strain>
    </source>
</reference>